<sequence>MEKIFREFIYIFSVVNVFFVFNTVVEYKRDAQISKKRNITVQLFMIAITYILVREIRIWEIYTGSGFIPYRKMIFRDFLVRFLSMGEIRGYMVVRWMFNIPFLILLVKVYKKEYNISCIKSAFLFVMTTKYLSLICDVVIPRILFIMWKKDSISSEMVTKLSLQEWNWFDFSVILIAFLVFLFMLGIVKIIKKLVNNNRVYVYGINILLMNVIILFVLEFLNVISIGKIGFIYGKLLTSERHLLQIQVLPDLIFLNLIMTIYLVIMIKKENDERAKQDLMNSKLKLQEEYYSSLEESQMQVRKLYHDMKNHLENISNLNQNSEESRQYIDELKEQLNNSNDVKSTGNAIVDIILNEKKKVCIKEGIDFETNVNSKELSFMKNADISNIFSNVLNNAIEACQKIENGEKYIKLEAYKIKRYYVIYCENSKTNKIKRAGSRFITEKKDDFVHGIGIRSIETSAKAYDGDVVIDYDDDKLMIKILIPLN</sequence>
<name>B6FZQ5_PEPHT</name>
<dbReference type="Proteomes" id="UP000003178">
    <property type="component" value="Unassembled WGS sequence"/>
</dbReference>
<protein>
    <submittedName>
        <fullName evidence="4">Sensor histidine kinase VirS domain protein</fullName>
    </submittedName>
</protein>
<feature type="transmembrane region" description="Helical" evidence="2">
    <location>
        <begin position="122"/>
        <end position="148"/>
    </location>
</feature>
<dbReference type="InterPro" id="IPR036890">
    <property type="entry name" value="HATPase_C_sf"/>
</dbReference>
<feature type="coiled-coil region" evidence="1">
    <location>
        <begin position="269"/>
        <end position="338"/>
    </location>
</feature>
<comment type="caution">
    <text evidence="4">The sequence shown here is derived from an EMBL/GenBank/DDBJ whole genome shotgun (WGS) entry which is preliminary data.</text>
</comment>
<dbReference type="RefSeq" id="WP_006440280.1">
    <property type="nucleotide sequence ID" value="NZ_DS995356.1"/>
</dbReference>
<keyword evidence="2" id="KW-1133">Transmembrane helix</keyword>
<dbReference type="PANTHER" id="PTHR40448">
    <property type="entry name" value="TWO-COMPONENT SENSOR HISTIDINE KINASE"/>
    <property type="match status" value="1"/>
</dbReference>
<accession>B6FZQ5</accession>
<keyword evidence="5" id="KW-1185">Reference proteome</keyword>
<dbReference type="GO" id="GO:0042802">
    <property type="term" value="F:identical protein binding"/>
    <property type="evidence" value="ECO:0007669"/>
    <property type="project" value="TreeGrafter"/>
</dbReference>
<feature type="transmembrane region" description="Helical" evidence="2">
    <location>
        <begin position="37"/>
        <end position="53"/>
    </location>
</feature>
<dbReference type="Pfam" id="PF14501">
    <property type="entry name" value="HATPase_c_5"/>
    <property type="match status" value="1"/>
</dbReference>
<proteinExistence type="predicted"/>
<feature type="transmembrane region" description="Helical" evidence="2">
    <location>
        <begin position="200"/>
        <end position="224"/>
    </location>
</feature>
<keyword evidence="2" id="KW-0472">Membrane</keyword>
<dbReference type="eggNOG" id="COG0642">
    <property type="taxonomic scope" value="Bacteria"/>
</dbReference>
<keyword evidence="4" id="KW-0808">Transferase</keyword>
<dbReference type="GO" id="GO:0016301">
    <property type="term" value="F:kinase activity"/>
    <property type="evidence" value="ECO:0007669"/>
    <property type="project" value="UniProtKB-KW"/>
</dbReference>
<reference evidence="4 5" key="1">
    <citation type="submission" date="2008-09" db="EMBL/GenBank/DDBJ databases">
        <authorList>
            <person name="Fulton L."/>
            <person name="Clifton S."/>
            <person name="Fulton B."/>
            <person name="Xu J."/>
            <person name="Minx P."/>
            <person name="Pepin K.H."/>
            <person name="Johnson M."/>
            <person name="Thiruvilangam P."/>
            <person name="Bhonagiri V."/>
            <person name="Nash W.E."/>
            <person name="Mardis E.R."/>
            <person name="Wilson R.K."/>
        </authorList>
    </citation>
    <scope>NUCLEOTIDE SEQUENCE [LARGE SCALE GENOMIC DNA]</scope>
    <source>
        <strain evidence="4 5">DSM 13275</strain>
    </source>
</reference>
<feature type="transmembrane region" description="Helical" evidence="2">
    <location>
        <begin position="6"/>
        <end position="25"/>
    </location>
</feature>
<dbReference type="STRING" id="500633.CLOHIR_01359"/>
<dbReference type="AlphaFoldDB" id="B6FZQ5"/>
<feature type="transmembrane region" description="Helical" evidence="2">
    <location>
        <begin position="244"/>
        <end position="267"/>
    </location>
</feature>
<evidence type="ECO:0000313" key="5">
    <source>
        <dbReference type="Proteomes" id="UP000003178"/>
    </source>
</evidence>
<evidence type="ECO:0000313" key="4">
    <source>
        <dbReference type="EMBL" id="EEA84999.1"/>
    </source>
</evidence>
<dbReference type="EMBL" id="ABWP01000058">
    <property type="protein sequence ID" value="EEA84999.1"/>
    <property type="molecule type" value="Genomic_DNA"/>
</dbReference>
<evidence type="ECO:0000256" key="2">
    <source>
        <dbReference type="SAM" id="Phobius"/>
    </source>
</evidence>
<dbReference type="PANTHER" id="PTHR40448:SF1">
    <property type="entry name" value="TWO-COMPONENT SENSOR HISTIDINE KINASE"/>
    <property type="match status" value="1"/>
</dbReference>
<reference evidence="4 5" key="2">
    <citation type="submission" date="2008-10" db="EMBL/GenBank/DDBJ databases">
        <title>Draft genome sequence of Clostridium hiranonis (DSM 13275).</title>
        <authorList>
            <person name="Sudarsanam P."/>
            <person name="Ley R."/>
            <person name="Guruge J."/>
            <person name="Turnbaugh P.J."/>
            <person name="Mahowald M."/>
            <person name="Liep D."/>
            <person name="Gordon J."/>
        </authorList>
    </citation>
    <scope>NUCLEOTIDE SEQUENCE [LARGE SCALE GENOMIC DNA]</scope>
    <source>
        <strain evidence="4 5">DSM 13275</strain>
    </source>
</reference>
<dbReference type="CDD" id="cd16935">
    <property type="entry name" value="HATPase_AgrC-ComD-like"/>
    <property type="match status" value="1"/>
</dbReference>
<dbReference type="SUPFAM" id="SSF55874">
    <property type="entry name" value="ATPase domain of HSP90 chaperone/DNA topoisomerase II/histidine kinase"/>
    <property type="match status" value="1"/>
</dbReference>
<dbReference type="InterPro" id="IPR032834">
    <property type="entry name" value="NatK-like_C"/>
</dbReference>
<organism evidence="4 5">
    <name type="scientific">Peptacetobacter hiranonis (strain DSM 13275 / JCM 10541 / KCTC 15199 / TO-931)</name>
    <name type="common">Clostridium hiranonis</name>
    <dbReference type="NCBI Taxonomy" id="500633"/>
    <lineage>
        <taxon>Bacteria</taxon>
        <taxon>Bacillati</taxon>
        <taxon>Bacillota</taxon>
        <taxon>Clostridia</taxon>
        <taxon>Peptostreptococcales</taxon>
        <taxon>Peptostreptococcaceae</taxon>
        <taxon>Peptacetobacter</taxon>
    </lineage>
</organism>
<evidence type="ECO:0000256" key="1">
    <source>
        <dbReference type="SAM" id="Coils"/>
    </source>
</evidence>
<feature type="transmembrane region" description="Helical" evidence="2">
    <location>
        <begin position="168"/>
        <end position="188"/>
    </location>
</feature>
<evidence type="ECO:0000259" key="3">
    <source>
        <dbReference type="Pfam" id="PF14501"/>
    </source>
</evidence>
<dbReference type="HOGENOM" id="CLU_020211_13_1_9"/>
<keyword evidence="2" id="KW-0812">Transmembrane</keyword>
<feature type="transmembrane region" description="Helical" evidence="2">
    <location>
        <begin position="88"/>
        <end position="110"/>
    </location>
</feature>
<dbReference type="Gene3D" id="3.30.565.10">
    <property type="entry name" value="Histidine kinase-like ATPase, C-terminal domain"/>
    <property type="match status" value="1"/>
</dbReference>
<dbReference type="OrthoDB" id="9778566at2"/>
<gene>
    <name evidence="4" type="ORF">CLOHIR_01359</name>
</gene>
<keyword evidence="1" id="KW-0175">Coiled coil</keyword>
<feature type="domain" description="Sensor histidine kinase NatK-like C-terminal" evidence="3">
    <location>
        <begin position="380"/>
        <end position="484"/>
    </location>
</feature>
<keyword evidence="4" id="KW-0418">Kinase</keyword>